<dbReference type="Gene3D" id="3.40.50.10490">
    <property type="entry name" value="Glucose-6-phosphate isomerase like protein, domain 1"/>
    <property type="match status" value="1"/>
</dbReference>
<dbReference type="SUPFAM" id="SSF53697">
    <property type="entry name" value="SIS domain"/>
    <property type="match status" value="1"/>
</dbReference>
<dbReference type="Proteomes" id="UP000460435">
    <property type="component" value="Unassembled WGS sequence"/>
</dbReference>
<sequence>MTAQRSATEARNPRTAAIDTASTRDIVRLLNDEDANAVRAVDEAGDQLAEAVEAAHLRLSRGGTVHYFGAGASGRLALLDASEITPTFGVAAGLFTAHFPGGLAAVTDSSLDYEDAAHLGATDAADLDESSVAVGITASGSTAYVAGALSAARTMGALTILVTCNPAAVLREAADLTVVADTGAEALSGSTRLKAGTATKLILNSFSTALMIKAGRTYGNLMIGLVATNAKLRERAVNVLSEATGADAPTCRKALEENDGIVSQALVYLLTGCAPERARAAVAAHTGIRQAIAAARLEHA</sequence>
<dbReference type="PANTHER" id="PTHR10088:SF4">
    <property type="entry name" value="GLUCOKINASE REGULATORY PROTEIN"/>
    <property type="match status" value="1"/>
</dbReference>
<dbReference type="GO" id="GO:0046348">
    <property type="term" value="P:amino sugar catabolic process"/>
    <property type="evidence" value="ECO:0007669"/>
    <property type="project" value="InterPro"/>
</dbReference>
<dbReference type="Pfam" id="PF22645">
    <property type="entry name" value="GKRP_SIS_N"/>
    <property type="match status" value="1"/>
</dbReference>
<dbReference type="InterPro" id="IPR005486">
    <property type="entry name" value="Glucokinase_regulatory_CS"/>
</dbReference>
<reference evidence="4 5" key="1">
    <citation type="submission" date="2019-11" db="EMBL/GenBank/DDBJ databases">
        <authorList>
            <person name="Li X.-J."/>
            <person name="Feng X.-M."/>
        </authorList>
    </citation>
    <scope>NUCLEOTIDE SEQUENCE [LARGE SCALE GENOMIC DNA]</scope>
    <source>
        <strain evidence="4 5">XMNu-373</strain>
    </source>
</reference>
<comment type="caution">
    <text evidence="4">The sequence shown here is derived from an EMBL/GenBank/DDBJ whole genome shotgun (WGS) entry which is preliminary data.</text>
</comment>
<keyword evidence="2" id="KW-0119">Carbohydrate metabolism</keyword>
<proteinExistence type="predicted"/>
<dbReference type="AlphaFoldDB" id="A0A7K3LYU1"/>
<dbReference type="PROSITE" id="PS01272">
    <property type="entry name" value="GCKR"/>
    <property type="match status" value="1"/>
</dbReference>
<protein>
    <submittedName>
        <fullName evidence="4">N-acetylmuramic acid 6-phosphate etherase</fullName>
        <ecNumber evidence="4">4.2.1.126</ecNumber>
    </submittedName>
</protein>
<dbReference type="NCBIfam" id="NF003915">
    <property type="entry name" value="PRK05441.1"/>
    <property type="match status" value="1"/>
</dbReference>
<gene>
    <name evidence="4" type="ORF">F7O44_03830</name>
</gene>
<evidence type="ECO:0000256" key="2">
    <source>
        <dbReference type="ARBA" id="ARBA00023277"/>
    </source>
</evidence>
<feature type="domain" description="SIS" evidence="3">
    <location>
        <begin position="55"/>
        <end position="216"/>
    </location>
</feature>
<evidence type="ECO:0000256" key="1">
    <source>
        <dbReference type="ARBA" id="ARBA00023239"/>
    </source>
</evidence>
<accession>A0A7K3LYU1</accession>
<evidence type="ECO:0000313" key="4">
    <source>
        <dbReference type="EMBL" id="NDL56201.1"/>
    </source>
</evidence>
<dbReference type="PANTHER" id="PTHR10088">
    <property type="entry name" value="GLUCOKINASE REGULATORY PROTEIN"/>
    <property type="match status" value="1"/>
</dbReference>
<dbReference type="GO" id="GO:0097367">
    <property type="term" value="F:carbohydrate derivative binding"/>
    <property type="evidence" value="ECO:0007669"/>
    <property type="project" value="InterPro"/>
</dbReference>
<dbReference type="InterPro" id="IPR005488">
    <property type="entry name" value="Etherase_MurQ"/>
</dbReference>
<dbReference type="InterPro" id="IPR040190">
    <property type="entry name" value="MURQ/GCKR"/>
</dbReference>
<dbReference type="InterPro" id="IPR046348">
    <property type="entry name" value="SIS_dom_sf"/>
</dbReference>
<dbReference type="GO" id="GO:0016803">
    <property type="term" value="F:ether hydrolase activity"/>
    <property type="evidence" value="ECO:0007669"/>
    <property type="project" value="TreeGrafter"/>
</dbReference>
<dbReference type="Gene3D" id="1.10.8.1080">
    <property type="match status" value="1"/>
</dbReference>
<evidence type="ECO:0000259" key="3">
    <source>
        <dbReference type="PROSITE" id="PS51464"/>
    </source>
</evidence>
<dbReference type="NCBIfam" id="NF009222">
    <property type="entry name" value="PRK12570.1"/>
    <property type="match status" value="1"/>
</dbReference>
<keyword evidence="1 4" id="KW-0456">Lyase</keyword>
<dbReference type="EMBL" id="WLZY01000001">
    <property type="protein sequence ID" value="NDL56201.1"/>
    <property type="molecule type" value="Genomic_DNA"/>
</dbReference>
<dbReference type="EC" id="4.2.1.126" evidence="4"/>
<dbReference type="GO" id="GO:0016835">
    <property type="term" value="F:carbon-oxygen lyase activity"/>
    <property type="evidence" value="ECO:0007669"/>
    <property type="project" value="InterPro"/>
</dbReference>
<name>A0A7K3LYU1_9ACTN</name>
<dbReference type="PROSITE" id="PS51464">
    <property type="entry name" value="SIS"/>
    <property type="match status" value="1"/>
</dbReference>
<dbReference type="GO" id="GO:0009254">
    <property type="term" value="P:peptidoglycan turnover"/>
    <property type="evidence" value="ECO:0007669"/>
    <property type="project" value="TreeGrafter"/>
</dbReference>
<dbReference type="RefSeq" id="WP_162448820.1">
    <property type="nucleotide sequence ID" value="NZ_WLZY01000001.1"/>
</dbReference>
<evidence type="ECO:0000313" key="5">
    <source>
        <dbReference type="Proteomes" id="UP000460435"/>
    </source>
</evidence>
<organism evidence="4 5">
    <name type="scientific">Phytoactinopolyspora mesophila</name>
    <dbReference type="NCBI Taxonomy" id="2650750"/>
    <lineage>
        <taxon>Bacteria</taxon>
        <taxon>Bacillati</taxon>
        <taxon>Actinomycetota</taxon>
        <taxon>Actinomycetes</taxon>
        <taxon>Jiangellales</taxon>
        <taxon>Jiangellaceae</taxon>
        <taxon>Phytoactinopolyspora</taxon>
    </lineage>
</organism>
<dbReference type="CDD" id="cd05007">
    <property type="entry name" value="SIS_Etherase"/>
    <property type="match status" value="1"/>
</dbReference>
<dbReference type="InterPro" id="IPR001347">
    <property type="entry name" value="SIS_dom"/>
</dbReference>
<keyword evidence="5" id="KW-1185">Reference proteome</keyword>